<accession>E4RU38</accession>
<dbReference type="CDD" id="cd07100">
    <property type="entry name" value="ALDH_SSADH1_GabD1"/>
    <property type="match status" value="1"/>
</dbReference>
<evidence type="ECO:0000313" key="6">
    <source>
        <dbReference type="Proteomes" id="UP000007435"/>
    </source>
</evidence>
<comment type="similarity">
    <text evidence="1">Belongs to the aldehyde dehydrogenase family.</text>
</comment>
<dbReference type="PROSITE" id="PS00070">
    <property type="entry name" value="ALDEHYDE_DEHYDR_CYS"/>
    <property type="match status" value="1"/>
</dbReference>
<organism evidence="5 6">
    <name type="scientific">Leadbetterella byssophila (strain DSM 17132 / JCM 16389 / KACC 11308 / NBRC 106382 / 4M15)</name>
    <dbReference type="NCBI Taxonomy" id="649349"/>
    <lineage>
        <taxon>Bacteria</taxon>
        <taxon>Pseudomonadati</taxon>
        <taxon>Bacteroidota</taxon>
        <taxon>Cytophagia</taxon>
        <taxon>Cytophagales</taxon>
        <taxon>Leadbetterellaceae</taxon>
        <taxon>Leadbetterella</taxon>
    </lineage>
</organism>
<reference key="1">
    <citation type="submission" date="2010-11" db="EMBL/GenBank/DDBJ databases">
        <title>The complete genome of Leadbetterella byssophila DSM 17132.</title>
        <authorList>
            <consortium name="US DOE Joint Genome Institute (JGI-PGF)"/>
            <person name="Lucas S."/>
            <person name="Copeland A."/>
            <person name="Lapidus A."/>
            <person name="Glavina del Rio T."/>
            <person name="Dalin E."/>
            <person name="Tice H."/>
            <person name="Bruce D."/>
            <person name="Goodwin L."/>
            <person name="Pitluck S."/>
            <person name="Kyrpides N."/>
            <person name="Mavromatis K."/>
            <person name="Ivanova N."/>
            <person name="Teshima H."/>
            <person name="Brettin T."/>
            <person name="Detter J.C."/>
            <person name="Han C."/>
            <person name="Tapia R."/>
            <person name="Land M."/>
            <person name="Hauser L."/>
            <person name="Markowitz V."/>
            <person name="Cheng J.-F."/>
            <person name="Hugenholtz P."/>
            <person name="Woyke T."/>
            <person name="Wu D."/>
            <person name="Tindall B."/>
            <person name="Pomrenke H.G."/>
            <person name="Brambilla E."/>
            <person name="Klenk H.-P."/>
            <person name="Eisen J.A."/>
        </authorList>
    </citation>
    <scope>NUCLEOTIDE SEQUENCE [LARGE SCALE GENOMIC DNA]</scope>
    <source>
        <strain>DSM 17132</strain>
    </source>
</reference>
<reference evidence="5 6" key="2">
    <citation type="journal article" date="2011" name="Stand. Genomic Sci.">
        <title>Complete genome sequence of Leadbetterella byssophila type strain (4M15).</title>
        <authorList>
            <person name="Abt B."/>
            <person name="Teshima H."/>
            <person name="Lucas S."/>
            <person name="Lapidus A."/>
            <person name="Del Rio T.G."/>
            <person name="Nolan M."/>
            <person name="Tice H."/>
            <person name="Cheng J.F."/>
            <person name="Pitluck S."/>
            <person name="Liolios K."/>
            <person name="Pagani I."/>
            <person name="Ivanova N."/>
            <person name="Mavromatis K."/>
            <person name="Pati A."/>
            <person name="Tapia R."/>
            <person name="Han C."/>
            <person name="Goodwin L."/>
            <person name="Chen A."/>
            <person name="Palaniappan K."/>
            <person name="Land M."/>
            <person name="Hauser L."/>
            <person name="Chang Y.J."/>
            <person name="Jeffries C.D."/>
            <person name="Rohde M."/>
            <person name="Goker M."/>
            <person name="Tindall B.J."/>
            <person name="Detter J.C."/>
            <person name="Woyke T."/>
            <person name="Bristow J."/>
            <person name="Eisen J.A."/>
            <person name="Markowitz V."/>
            <person name="Hugenholtz P."/>
            <person name="Klenk H.P."/>
            <person name="Kyrpides N.C."/>
        </authorList>
    </citation>
    <scope>NUCLEOTIDE SEQUENCE [LARGE SCALE GENOMIC DNA]</scope>
    <source>
        <strain evidence="6">DSM 17132 / JCM 16389 / KACC 11308 / NBRC 106382 / 4M15</strain>
    </source>
</reference>
<keyword evidence="6" id="KW-1185">Reference proteome</keyword>
<dbReference type="KEGG" id="lby:Lbys_0226"/>
<dbReference type="SUPFAM" id="SSF53720">
    <property type="entry name" value="ALDH-like"/>
    <property type="match status" value="1"/>
</dbReference>
<dbReference type="Gene3D" id="3.40.309.10">
    <property type="entry name" value="Aldehyde Dehydrogenase, Chain A, domain 2"/>
    <property type="match status" value="1"/>
</dbReference>
<dbReference type="STRING" id="649349.Lbys_0226"/>
<dbReference type="InterPro" id="IPR016162">
    <property type="entry name" value="Ald_DH_N"/>
</dbReference>
<feature type="domain" description="Aldehyde dehydrogenase" evidence="4">
    <location>
        <begin position="2"/>
        <end position="444"/>
    </location>
</feature>
<evidence type="ECO:0000256" key="2">
    <source>
        <dbReference type="ARBA" id="ARBA00022857"/>
    </source>
</evidence>
<dbReference type="EMBL" id="CP002305">
    <property type="protein sequence ID" value="ADQ16019.1"/>
    <property type="molecule type" value="Genomic_DNA"/>
</dbReference>
<keyword evidence="3" id="KW-0560">Oxidoreductase</keyword>
<name>E4RU38_LEAB4</name>
<dbReference type="FunFam" id="3.40.605.10:FF:000012">
    <property type="entry name" value="NAD-dependent succinate-semialdehyde dehydrogenase"/>
    <property type="match status" value="1"/>
</dbReference>
<sequence>MFKSIYPYSGEVVAEYEEDAAPLQKVEKAHQVFSTWKNKSLAERQQLIVRFAEVLEYRKLEYAKIISLEMGKLYNEALAEVEKCAITTRYYAEHAPEYIQPLVMQSSFPRAYTSFEPMGTILAIMPWNFPFWQALRCAVPNLLLGNTVVLKHASNVMGSALKMQEAFLEAGFPDGAFQALFLSSDKVEQIIADPRIKGVTLTGSGPAGSSVASLAGKYLKKSVLELGGSDPFVVLKDANIQLAAETAVKSRFQNAGQTCIAAKRWIVEEDIYDEFKELTLNHVSKLKLGDPFDTQTTLAPVSREDLAISIEKETKKLIADGAKALLPTERQGCLLSPTILEITRSHSAYYKEELFGPVGFLLKAKNTTEAIEIANETPFGLGASLWAQNMEQAAGLMRQIQAGSVYLNSMVKSEGALPFGGIGESGYGRELGKYGIQEFANVKTYAIQI</sequence>
<dbReference type="PANTHER" id="PTHR43217:SF1">
    <property type="entry name" value="SUCCINATE SEMIALDEHYDE DEHYDROGENASE [NAD(P)+] SAD"/>
    <property type="match status" value="1"/>
</dbReference>
<proteinExistence type="inferred from homology"/>
<dbReference type="AlphaFoldDB" id="E4RU38"/>
<evidence type="ECO:0000256" key="1">
    <source>
        <dbReference type="ARBA" id="ARBA00009986"/>
    </source>
</evidence>
<dbReference type="InterPro" id="IPR015590">
    <property type="entry name" value="Aldehyde_DH_dom"/>
</dbReference>
<keyword evidence="2" id="KW-0521">NADP</keyword>
<gene>
    <name evidence="5" type="ordered locus">Lbys_0226</name>
</gene>
<dbReference type="InterPro" id="IPR016163">
    <property type="entry name" value="Ald_DH_C"/>
</dbReference>
<dbReference type="InterPro" id="IPR044148">
    <property type="entry name" value="ALDH_GabD1-like"/>
</dbReference>
<dbReference type="PANTHER" id="PTHR43217">
    <property type="entry name" value="SUCCINATE SEMIALDEHYDE DEHYDROGENASE [NAD(P)+] SAD"/>
    <property type="match status" value="1"/>
</dbReference>
<dbReference type="Proteomes" id="UP000007435">
    <property type="component" value="Chromosome"/>
</dbReference>
<dbReference type="InterPro" id="IPR047110">
    <property type="entry name" value="GABD/Sad-like"/>
</dbReference>
<dbReference type="InterPro" id="IPR016161">
    <property type="entry name" value="Ald_DH/histidinol_DH"/>
</dbReference>
<evidence type="ECO:0000256" key="3">
    <source>
        <dbReference type="ARBA" id="ARBA00023002"/>
    </source>
</evidence>
<dbReference type="eggNOG" id="COG1012">
    <property type="taxonomic scope" value="Bacteria"/>
</dbReference>
<evidence type="ECO:0000259" key="4">
    <source>
        <dbReference type="Pfam" id="PF00171"/>
    </source>
</evidence>
<protein>
    <submittedName>
        <fullName evidence="5">Aldehyde Dehydrogenase</fullName>
    </submittedName>
</protein>
<dbReference type="Pfam" id="PF00171">
    <property type="entry name" value="Aldedh"/>
    <property type="match status" value="1"/>
</dbReference>
<dbReference type="GO" id="GO:0004030">
    <property type="term" value="F:aldehyde dehydrogenase [NAD(P)+] activity"/>
    <property type="evidence" value="ECO:0007669"/>
    <property type="project" value="InterPro"/>
</dbReference>
<dbReference type="InterPro" id="IPR016160">
    <property type="entry name" value="Ald_DH_CS_CYS"/>
</dbReference>
<dbReference type="Gene3D" id="3.40.605.10">
    <property type="entry name" value="Aldehyde Dehydrogenase, Chain A, domain 1"/>
    <property type="match status" value="1"/>
</dbReference>
<evidence type="ECO:0000313" key="5">
    <source>
        <dbReference type="EMBL" id="ADQ16019.1"/>
    </source>
</evidence>
<dbReference type="HOGENOM" id="CLU_005391_1_0_10"/>
<dbReference type="GO" id="GO:0004777">
    <property type="term" value="F:succinate-semialdehyde dehydrogenase (NAD+) activity"/>
    <property type="evidence" value="ECO:0007669"/>
    <property type="project" value="TreeGrafter"/>
</dbReference>
<dbReference type="RefSeq" id="WP_013407074.1">
    <property type="nucleotide sequence ID" value="NC_014655.1"/>
</dbReference>
<dbReference type="OrthoDB" id="9762913at2"/>